<keyword evidence="5" id="KW-0418">Kinase</keyword>
<dbReference type="PROSITE" id="PS50011">
    <property type="entry name" value="PROTEIN_KINASE_DOM"/>
    <property type="match status" value="1"/>
</dbReference>
<comment type="catalytic activity">
    <reaction evidence="8">
        <text>L-seryl-[protein] + ATP = O-phospho-L-seryl-[protein] + ADP + H(+)</text>
        <dbReference type="Rhea" id="RHEA:17989"/>
        <dbReference type="Rhea" id="RHEA-COMP:9863"/>
        <dbReference type="Rhea" id="RHEA-COMP:11604"/>
        <dbReference type="ChEBI" id="CHEBI:15378"/>
        <dbReference type="ChEBI" id="CHEBI:29999"/>
        <dbReference type="ChEBI" id="CHEBI:30616"/>
        <dbReference type="ChEBI" id="CHEBI:83421"/>
        <dbReference type="ChEBI" id="CHEBI:456216"/>
        <dbReference type="EC" id="2.7.11.1"/>
    </reaction>
</comment>
<evidence type="ECO:0000256" key="6">
    <source>
        <dbReference type="ARBA" id="ARBA00022840"/>
    </source>
</evidence>
<evidence type="ECO:0000256" key="9">
    <source>
        <dbReference type="SAM" id="MobiDB-lite"/>
    </source>
</evidence>
<evidence type="ECO:0000256" key="8">
    <source>
        <dbReference type="ARBA" id="ARBA00048679"/>
    </source>
</evidence>
<dbReference type="FunFam" id="1.10.510.10:FF:001023">
    <property type="entry name" value="Os07g0541700 protein"/>
    <property type="match status" value="1"/>
</dbReference>
<dbReference type="EMBL" id="JAVXUO010002204">
    <property type="protein sequence ID" value="KAK2975348.1"/>
    <property type="molecule type" value="Genomic_DNA"/>
</dbReference>
<dbReference type="InterPro" id="IPR000719">
    <property type="entry name" value="Prot_kinase_dom"/>
</dbReference>
<keyword evidence="2" id="KW-0723">Serine/threonine-protein kinase</keyword>
<comment type="catalytic activity">
    <reaction evidence="7">
        <text>L-threonyl-[protein] + ATP = O-phospho-L-threonyl-[protein] + ADP + H(+)</text>
        <dbReference type="Rhea" id="RHEA:46608"/>
        <dbReference type="Rhea" id="RHEA-COMP:11060"/>
        <dbReference type="Rhea" id="RHEA-COMP:11605"/>
        <dbReference type="ChEBI" id="CHEBI:15378"/>
        <dbReference type="ChEBI" id="CHEBI:30013"/>
        <dbReference type="ChEBI" id="CHEBI:30616"/>
        <dbReference type="ChEBI" id="CHEBI:61977"/>
        <dbReference type="ChEBI" id="CHEBI:456216"/>
        <dbReference type="EC" id="2.7.11.1"/>
    </reaction>
</comment>
<evidence type="ECO:0000256" key="1">
    <source>
        <dbReference type="ARBA" id="ARBA00012513"/>
    </source>
</evidence>
<feature type="compositionally biased region" description="Basic and acidic residues" evidence="9">
    <location>
        <begin position="270"/>
        <end position="280"/>
    </location>
</feature>
<proteinExistence type="predicted"/>
<dbReference type="InterPro" id="IPR001245">
    <property type="entry name" value="Ser-Thr/Tyr_kinase_cat_dom"/>
</dbReference>
<evidence type="ECO:0000256" key="3">
    <source>
        <dbReference type="ARBA" id="ARBA00022679"/>
    </source>
</evidence>
<feature type="domain" description="Protein kinase" evidence="10">
    <location>
        <begin position="1"/>
        <end position="280"/>
    </location>
</feature>
<evidence type="ECO:0000256" key="4">
    <source>
        <dbReference type="ARBA" id="ARBA00022741"/>
    </source>
</evidence>
<sequence length="280" mass="31434">QGPVEFKNEIICIAKLQHQNLVKHLGCCIQGKEKTLIYEYMPNKSLDSFIFVIYSITRKKTYLLADEMRSTLLDWPKRFHIINGITGGLLYVHQDSRLRIIHRDLKASNILLDSNMDPKISNFGLARCFAESDTGANTNRVVGTYEYMSPEYAVDGLFSIKFDVFSFGVMVLEIVTMVDCLQLNSRVFFTERSTVVEKFDSHTMSSNNEYTITITDQGSSVDSKEDLPVTRDGVPRTSGNSSDSTESILSSFSQSGEVKLEPTTMTGEPFGRDDEVAAPD</sequence>
<evidence type="ECO:0000313" key="12">
    <source>
        <dbReference type="Proteomes" id="UP001187471"/>
    </source>
</evidence>
<feature type="compositionally biased region" description="Polar residues" evidence="9">
    <location>
        <begin position="210"/>
        <end position="221"/>
    </location>
</feature>
<organism evidence="11 12">
    <name type="scientific">Escallonia rubra</name>
    <dbReference type="NCBI Taxonomy" id="112253"/>
    <lineage>
        <taxon>Eukaryota</taxon>
        <taxon>Viridiplantae</taxon>
        <taxon>Streptophyta</taxon>
        <taxon>Embryophyta</taxon>
        <taxon>Tracheophyta</taxon>
        <taxon>Spermatophyta</taxon>
        <taxon>Magnoliopsida</taxon>
        <taxon>eudicotyledons</taxon>
        <taxon>Gunneridae</taxon>
        <taxon>Pentapetalae</taxon>
        <taxon>asterids</taxon>
        <taxon>campanulids</taxon>
        <taxon>Escalloniales</taxon>
        <taxon>Escalloniaceae</taxon>
        <taxon>Escallonia</taxon>
    </lineage>
</organism>
<dbReference type="SMART" id="SM00220">
    <property type="entry name" value="S_TKc"/>
    <property type="match status" value="1"/>
</dbReference>
<evidence type="ECO:0000256" key="5">
    <source>
        <dbReference type="ARBA" id="ARBA00022777"/>
    </source>
</evidence>
<dbReference type="PROSITE" id="PS00108">
    <property type="entry name" value="PROTEIN_KINASE_ST"/>
    <property type="match status" value="1"/>
</dbReference>
<keyword evidence="12" id="KW-1185">Reference proteome</keyword>
<dbReference type="GO" id="GO:0005524">
    <property type="term" value="F:ATP binding"/>
    <property type="evidence" value="ECO:0007669"/>
    <property type="project" value="UniProtKB-KW"/>
</dbReference>
<dbReference type="InterPro" id="IPR011009">
    <property type="entry name" value="Kinase-like_dom_sf"/>
</dbReference>
<feature type="non-terminal residue" evidence="11">
    <location>
        <position position="1"/>
    </location>
</feature>
<comment type="caution">
    <text evidence="11">The sequence shown here is derived from an EMBL/GenBank/DDBJ whole genome shotgun (WGS) entry which is preliminary data.</text>
</comment>
<keyword evidence="4" id="KW-0547">Nucleotide-binding</keyword>
<dbReference type="GO" id="GO:0005886">
    <property type="term" value="C:plasma membrane"/>
    <property type="evidence" value="ECO:0007669"/>
    <property type="project" value="TreeGrafter"/>
</dbReference>
<keyword evidence="3" id="KW-0808">Transferase</keyword>
<feature type="region of interest" description="Disordered" evidence="9">
    <location>
        <begin position="210"/>
        <end position="280"/>
    </location>
</feature>
<evidence type="ECO:0000313" key="11">
    <source>
        <dbReference type="EMBL" id="KAK2975348.1"/>
    </source>
</evidence>
<evidence type="ECO:0000259" key="10">
    <source>
        <dbReference type="PROSITE" id="PS50011"/>
    </source>
</evidence>
<dbReference type="InterPro" id="IPR008271">
    <property type="entry name" value="Ser/Thr_kinase_AS"/>
</dbReference>
<dbReference type="Proteomes" id="UP001187471">
    <property type="component" value="Unassembled WGS sequence"/>
</dbReference>
<evidence type="ECO:0000256" key="7">
    <source>
        <dbReference type="ARBA" id="ARBA00047899"/>
    </source>
</evidence>
<protein>
    <recommendedName>
        <fullName evidence="1">non-specific serine/threonine protein kinase</fullName>
        <ecNumber evidence="1">2.7.11.1</ecNumber>
    </recommendedName>
</protein>
<evidence type="ECO:0000256" key="2">
    <source>
        <dbReference type="ARBA" id="ARBA00022527"/>
    </source>
</evidence>
<reference evidence="11" key="1">
    <citation type="submission" date="2022-12" db="EMBL/GenBank/DDBJ databases">
        <title>Draft genome assemblies for two species of Escallonia (Escalloniales).</title>
        <authorList>
            <person name="Chanderbali A."/>
            <person name="Dervinis C."/>
            <person name="Anghel I."/>
            <person name="Soltis D."/>
            <person name="Soltis P."/>
            <person name="Zapata F."/>
        </authorList>
    </citation>
    <scope>NUCLEOTIDE SEQUENCE</scope>
    <source>
        <strain evidence="11">UCBG92.1500</strain>
        <tissue evidence="11">Leaf</tissue>
    </source>
</reference>
<keyword evidence="6" id="KW-0067">ATP-binding</keyword>
<accession>A0AA88QSA0</accession>
<dbReference type="Gene3D" id="1.10.510.10">
    <property type="entry name" value="Transferase(Phosphotransferase) domain 1"/>
    <property type="match status" value="1"/>
</dbReference>
<dbReference type="AlphaFoldDB" id="A0AA88QSA0"/>
<name>A0AA88QSA0_9ASTE</name>
<dbReference type="Gene3D" id="3.30.200.20">
    <property type="entry name" value="Phosphorylase Kinase, domain 1"/>
    <property type="match status" value="1"/>
</dbReference>
<gene>
    <name evidence="11" type="ORF">RJ640_009702</name>
</gene>
<dbReference type="PANTHER" id="PTHR27002:SF851">
    <property type="entry name" value="G-TYPE LECTIN S-RECEPTOR-LIKE SERINE_THREONINE-PROTEIN KINASE SD1-1"/>
    <property type="match status" value="1"/>
</dbReference>
<dbReference type="PANTHER" id="PTHR27002">
    <property type="entry name" value="RECEPTOR-LIKE SERINE/THREONINE-PROTEIN KINASE SD1-8"/>
    <property type="match status" value="1"/>
</dbReference>
<dbReference type="EC" id="2.7.11.1" evidence="1"/>
<dbReference type="GO" id="GO:0004674">
    <property type="term" value="F:protein serine/threonine kinase activity"/>
    <property type="evidence" value="ECO:0007669"/>
    <property type="project" value="UniProtKB-KW"/>
</dbReference>
<feature type="compositionally biased region" description="Polar residues" evidence="9">
    <location>
        <begin position="237"/>
        <end position="256"/>
    </location>
</feature>
<dbReference type="SUPFAM" id="SSF56112">
    <property type="entry name" value="Protein kinase-like (PK-like)"/>
    <property type="match status" value="1"/>
</dbReference>
<dbReference type="Pfam" id="PF07714">
    <property type="entry name" value="PK_Tyr_Ser-Thr"/>
    <property type="match status" value="1"/>
</dbReference>